<accession>A0ABQ7VZG5</accession>
<proteinExistence type="predicted"/>
<evidence type="ECO:0000313" key="2">
    <source>
        <dbReference type="Proteomes" id="UP000826656"/>
    </source>
</evidence>
<name>A0ABQ7VZG5_SOLTU</name>
<sequence length="259" mass="29230">MTSSRGSSNSASIRKRFTNDKAKVMAKQPHDVFGDGSPTSSVRGLIPTKWPTKIANTTYNEKYMVAATHQPFIRNRMHSNPNLYYSIIPPIQRTVDLHIHGVQLHPLLVLNKDGSTKVQASKEVLKDKSKKEAAEDKEVVVVVATTQQKEAEIQESIRTMAQLLQYMFGEIPHTYTPRKRLCDVFGDQSNTSRPIRTVKTTYNEKDQGVDVAYVTLEEGVGDSFTDEQVGDNVVLMVKYHCPDLKFLPPPEEDDEDMYV</sequence>
<evidence type="ECO:0008006" key="3">
    <source>
        <dbReference type="Google" id="ProtNLM"/>
    </source>
</evidence>
<comment type="caution">
    <text evidence="1">The sequence shown here is derived from an EMBL/GenBank/DDBJ whole genome shotgun (WGS) entry which is preliminary data.</text>
</comment>
<reference evidence="1 2" key="1">
    <citation type="journal article" date="2021" name="bioRxiv">
        <title>Chromosome-scale and haplotype-resolved genome assembly of a tetraploid potato cultivar.</title>
        <authorList>
            <person name="Sun H."/>
            <person name="Jiao W.-B."/>
            <person name="Krause K."/>
            <person name="Campoy J.A."/>
            <person name="Goel M."/>
            <person name="Folz-Donahue K."/>
            <person name="Kukat C."/>
            <person name="Huettel B."/>
            <person name="Schneeberger K."/>
        </authorList>
    </citation>
    <scope>NUCLEOTIDE SEQUENCE [LARGE SCALE GENOMIC DNA]</scope>
    <source>
        <strain evidence="1">SolTubOtavaFocal</strain>
        <tissue evidence="1">Leaves</tissue>
    </source>
</reference>
<keyword evidence="2" id="KW-1185">Reference proteome</keyword>
<evidence type="ECO:0000313" key="1">
    <source>
        <dbReference type="EMBL" id="KAH0773871.1"/>
    </source>
</evidence>
<dbReference type="EMBL" id="JAIVGD010000005">
    <property type="protein sequence ID" value="KAH0773871.1"/>
    <property type="molecule type" value="Genomic_DNA"/>
</dbReference>
<dbReference type="Proteomes" id="UP000826656">
    <property type="component" value="Unassembled WGS sequence"/>
</dbReference>
<organism evidence="1 2">
    <name type="scientific">Solanum tuberosum</name>
    <name type="common">Potato</name>
    <dbReference type="NCBI Taxonomy" id="4113"/>
    <lineage>
        <taxon>Eukaryota</taxon>
        <taxon>Viridiplantae</taxon>
        <taxon>Streptophyta</taxon>
        <taxon>Embryophyta</taxon>
        <taxon>Tracheophyta</taxon>
        <taxon>Spermatophyta</taxon>
        <taxon>Magnoliopsida</taxon>
        <taxon>eudicotyledons</taxon>
        <taxon>Gunneridae</taxon>
        <taxon>Pentapetalae</taxon>
        <taxon>asterids</taxon>
        <taxon>lamiids</taxon>
        <taxon>Solanales</taxon>
        <taxon>Solanaceae</taxon>
        <taxon>Solanoideae</taxon>
        <taxon>Solaneae</taxon>
        <taxon>Solanum</taxon>
    </lineage>
</organism>
<gene>
    <name evidence="1" type="ORF">KY290_011008</name>
</gene>
<protein>
    <recommendedName>
        <fullName evidence="3">Integrase core domain containing protein</fullName>
    </recommendedName>
</protein>